<organism evidence="10 11">
    <name type="scientific">Alkalibacterium gilvum</name>
    <dbReference type="NCBI Taxonomy" id="1130080"/>
    <lineage>
        <taxon>Bacteria</taxon>
        <taxon>Bacillati</taxon>
        <taxon>Bacillota</taxon>
        <taxon>Bacilli</taxon>
        <taxon>Lactobacillales</taxon>
        <taxon>Carnobacteriaceae</taxon>
        <taxon>Alkalibacterium</taxon>
    </lineage>
</organism>
<feature type="domain" description="Arginine repressor DNA-binding" evidence="8">
    <location>
        <begin position="1"/>
        <end position="69"/>
    </location>
</feature>
<gene>
    <name evidence="7" type="primary">argR</name>
    <name evidence="10" type="ORF">SAMN04488113_1037</name>
</gene>
<dbReference type="GO" id="GO:0034618">
    <property type="term" value="F:arginine binding"/>
    <property type="evidence" value="ECO:0007669"/>
    <property type="project" value="InterPro"/>
</dbReference>
<sequence length="151" mass="16877">MKKIERQLIIKQIILNNAISTQDELIEHLFRKGIQATQATISRDIKDMNLVKTASAEGGVRYTIYQNNKVTMEEKLDLTIKSVVVDVTQVQFINVVKTLPGNAHVIGALVDDIHYSEVVGSVAGNDTIVLISKTYEEAEKVFQHIDGELKK</sequence>
<dbReference type="PANTHER" id="PTHR34471">
    <property type="entry name" value="ARGININE REPRESSOR"/>
    <property type="match status" value="1"/>
</dbReference>
<dbReference type="GO" id="GO:0003700">
    <property type="term" value="F:DNA-binding transcription factor activity"/>
    <property type="evidence" value="ECO:0007669"/>
    <property type="project" value="UniProtKB-UniRule"/>
</dbReference>
<dbReference type="SUPFAM" id="SSF46785">
    <property type="entry name" value="Winged helix' DNA-binding domain"/>
    <property type="match status" value="1"/>
</dbReference>
<keyword evidence="7" id="KW-0028">Amino-acid biosynthesis</keyword>
<evidence type="ECO:0000256" key="7">
    <source>
        <dbReference type="HAMAP-Rule" id="MF_00173"/>
    </source>
</evidence>
<dbReference type="OrthoDB" id="9807089at2"/>
<dbReference type="Pfam" id="PF02863">
    <property type="entry name" value="Arg_repressor_C"/>
    <property type="match status" value="1"/>
</dbReference>
<keyword evidence="4 7" id="KW-0805">Transcription regulation</keyword>
<dbReference type="InterPro" id="IPR020899">
    <property type="entry name" value="Arg_repress_C"/>
</dbReference>
<comment type="subcellular location">
    <subcellularLocation>
        <location evidence="1 7">Cytoplasm</location>
    </subcellularLocation>
</comment>
<evidence type="ECO:0000313" key="11">
    <source>
        <dbReference type="Proteomes" id="UP000198564"/>
    </source>
</evidence>
<evidence type="ECO:0000313" key="10">
    <source>
        <dbReference type="EMBL" id="SEI55082.1"/>
    </source>
</evidence>
<keyword evidence="6 7" id="KW-0804">Transcription</keyword>
<evidence type="ECO:0000256" key="5">
    <source>
        <dbReference type="ARBA" id="ARBA00023125"/>
    </source>
</evidence>
<keyword evidence="7" id="KW-0055">Arginine biosynthesis</keyword>
<reference evidence="11" key="1">
    <citation type="submission" date="2016-10" db="EMBL/GenBank/DDBJ databases">
        <authorList>
            <person name="Varghese N."/>
            <person name="Submissions S."/>
        </authorList>
    </citation>
    <scope>NUCLEOTIDE SEQUENCE [LARGE SCALE GENOMIC DNA]</scope>
    <source>
        <strain evidence="11">DSM 25751</strain>
    </source>
</reference>
<evidence type="ECO:0000259" key="8">
    <source>
        <dbReference type="Pfam" id="PF01316"/>
    </source>
</evidence>
<dbReference type="SUPFAM" id="SSF55252">
    <property type="entry name" value="C-terminal domain of arginine repressor"/>
    <property type="match status" value="1"/>
</dbReference>
<keyword evidence="7" id="KW-0678">Repressor</keyword>
<dbReference type="GO" id="GO:0051259">
    <property type="term" value="P:protein complex oligomerization"/>
    <property type="evidence" value="ECO:0007669"/>
    <property type="project" value="InterPro"/>
</dbReference>
<dbReference type="GO" id="GO:0005737">
    <property type="term" value="C:cytoplasm"/>
    <property type="evidence" value="ECO:0007669"/>
    <property type="project" value="UniProtKB-SubCell"/>
</dbReference>
<dbReference type="Gene3D" id="3.30.1360.40">
    <property type="match status" value="1"/>
</dbReference>
<evidence type="ECO:0000256" key="4">
    <source>
        <dbReference type="ARBA" id="ARBA00023015"/>
    </source>
</evidence>
<dbReference type="Pfam" id="PF01316">
    <property type="entry name" value="Arg_repressor"/>
    <property type="match status" value="1"/>
</dbReference>
<dbReference type="InterPro" id="IPR036390">
    <property type="entry name" value="WH_DNA-bd_sf"/>
</dbReference>
<dbReference type="HAMAP" id="MF_00173">
    <property type="entry name" value="Arg_repressor"/>
    <property type="match status" value="1"/>
</dbReference>
<keyword evidence="5 7" id="KW-0238">DNA-binding</keyword>
<comment type="pathway">
    <text evidence="7">Amino-acid biosynthesis; L-arginine biosynthesis [regulation].</text>
</comment>
<evidence type="ECO:0000256" key="6">
    <source>
        <dbReference type="ARBA" id="ARBA00023163"/>
    </source>
</evidence>
<dbReference type="STRING" id="1130080.SAMN04488113_1037"/>
<dbReference type="RefSeq" id="WP_091632571.1">
    <property type="nucleotide sequence ID" value="NZ_FNYW01000003.1"/>
</dbReference>
<dbReference type="InterPro" id="IPR036251">
    <property type="entry name" value="Arg_repress_C_sf"/>
</dbReference>
<dbReference type="UniPathway" id="UPA00068"/>
<dbReference type="Gene3D" id="1.10.10.10">
    <property type="entry name" value="Winged helix-like DNA-binding domain superfamily/Winged helix DNA-binding domain"/>
    <property type="match status" value="1"/>
</dbReference>
<evidence type="ECO:0000259" key="9">
    <source>
        <dbReference type="Pfam" id="PF02863"/>
    </source>
</evidence>
<dbReference type="GO" id="GO:0003677">
    <property type="term" value="F:DNA binding"/>
    <property type="evidence" value="ECO:0007669"/>
    <property type="project" value="UniProtKB-KW"/>
</dbReference>
<accession>A0A1H6RV72</accession>
<dbReference type="GO" id="GO:0006526">
    <property type="term" value="P:L-arginine biosynthetic process"/>
    <property type="evidence" value="ECO:0007669"/>
    <property type="project" value="UniProtKB-UniPathway"/>
</dbReference>
<dbReference type="GO" id="GO:1900079">
    <property type="term" value="P:regulation of arginine biosynthetic process"/>
    <property type="evidence" value="ECO:0007669"/>
    <property type="project" value="UniProtKB-UniRule"/>
</dbReference>
<comment type="function">
    <text evidence="7">Regulates arginine biosynthesis genes.</text>
</comment>
<dbReference type="InterPro" id="IPR001669">
    <property type="entry name" value="Arg_repress"/>
</dbReference>
<proteinExistence type="inferred from homology"/>
<dbReference type="EMBL" id="FNYW01000003">
    <property type="protein sequence ID" value="SEI55082.1"/>
    <property type="molecule type" value="Genomic_DNA"/>
</dbReference>
<dbReference type="PRINTS" id="PR01467">
    <property type="entry name" value="ARGREPRESSOR"/>
</dbReference>
<comment type="similarity">
    <text evidence="2 7">Belongs to the ArgR family.</text>
</comment>
<evidence type="ECO:0000256" key="2">
    <source>
        <dbReference type="ARBA" id="ARBA00008316"/>
    </source>
</evidence>
<protein>
    <recommendedName>
        <fullName evidence="7">Arginine repressor</fullName>
    </recommendedName>
</protein>
<evidence type="ECO:0000256" key="3">
    <source>
        <dbReference type="ARBA" id="ARBA00022490"/>
    </source>
</evidence>
<evidence type="ECO:0000256" key="1">
    <source>
        <dbReference type="ARBA" id="ARBA00004496"/>
    </source>
</evidence>
<dbReference type="AlphaFoldDB" id="A0A1H6RV72"/>
<dbReference type="InterPro" id="IPR020900">
    <property type="entry name" value="Arg_repress_DNA-bd"/>
</dbReference>
<keyword evidence="11" id="KW-1185">Reference proteome</keyword>
<dbReference type="InterPro" id="IPR036388">
    <property type="entry name" value="WH-like_DNA-bd_sf"/>
</dbReference>
<dbReference type="Proteomes" id="UP000198564">
    <property type="component" value="Unassembled WGS sequence"/>
</dbReference>
<name>A0A1H6RV72_9LACT</name>
<keyword evidence="3 7" id="KW-0963">Cytoplasm</keyword>
<dbReference type="PANTHER" id="PTHR34471:SF1">
    <property type="entry name" value="ARGININE REPRESSOR"/>
    <property type="match status" value="1"/>
</dbReference>
<feature type="domain" description="Arginine repressor C-terminal" evidence="9">
    <location>
        <begin position="81"/>
        <end position="145"/>
    </location>
</feature>